<evidence type="ECO:0000256" key="1">
    <source>
        <dbReference type="SAM" id="Phobius"/>
    </source>
</evidence>
<proteinExistence type="predicted"/>
<dbReference type="STRING" id="1908205.BKG60_04640"/>
<keyword evidence="3" id="KW-1185">Reference proteome</keyword>
<reference evidence="2 3" key="1">
    <citation type="submission" date="2016-10" db="EMBL/GenBank/DDBJ databases">
        <title>Evaluation of Human, Animal and Environmental Mycobacterium chelonae Isolates by Core Genome Phylogenomic Analysis, Targeted Gene Comparison, and Anti-microbial Susceptibility Patterns: A Tale of Mistaken Identities.</title>
        <authorList>
            <person name="Fogelson S.B."/>
            <person name="Camus A.C."/>
            <person name="Lorenz W."/>
            <person name="Vasireddy R."/>
            <person name="Vasireddy S."/>
            <person name="Smith T."/>
            <person name="Brown-Elliott B.A."/>
            <person name="Wallace R.J.Jr."/>
            <person name="Hasan N.A."/>
            <person name="Reischl U."/>
            <person name="Sanchez S."/>
        </authorList>
    </citation>
    <scope>NUCLEOTIDE SEQUENCE [LARGE SCALE GENOMIC DNA]</scope>
    <source>
        <strain evidence="2 3">24999</strain>
    </source>
</reference>
<keyword evidence="1" id="KW-1133">Transmembrane helix</keyword>
<dbReference type="AlphaFoldDB" id="A0A1S1JIN6"/>
<organism evidence="2 3">
    <name type="scientific">Mycobacterium syngnathidarum</name>
    <dbReference type="NCBI Taxonomy" id="1908205"/>
    <lineage>
        <taxon>Bacteria</taxon>
        <taxon>Bacillati</taxon>
        <taxon>Actinomycetota</taxon>
        <taxon>Actinomycetes</taxon>
        <taxon>Mycobacteriales</taxon>
        <taxon>Mycobacteriaceae</taxon>
        <taxon>Mycobacterium</taxon>
    </lineage>
</organism>
<dbReference type="Proteomes" id="UP000179636">
    <property type="component" value="Unassembled WGS sequence"/>
</dbReference>
<feature type="transmembrane region" description="Helical" evidence="1">
    <location>
        <begin position="21"/>
        <end position="43"/>
    </location>
</feature>
<sequence length="104" mass="11061">MRPFRIFNDVKGVRMVAKIGGVRMGPFAVIAILLLMACALIVVMVANPLIAAAVFAAGFVAVSVYVAILTRIDNTGVLSELTALSLLRRGLSHRHSANFDLPGI</sequence>
<accession>A0A1S1JIN6</accession>
<evidence type="ECO:0000313" key="2">
    <source>
        <dbReference type="EMBL" id="OHT83432.1"/>
    </source>
</evidence>
<keyword evidence="1" id="KW-0472">Membrane</keyword>
<keyword evidence="1" id="KW-0812">Transmembrane</keyword>
<dbReference type="EMBL" id="MLHV01000047">
    <property type="protein sequence ID" value="OHT83432.1"/>
    <property type="molecule type" value="Genomic_DNA"/>
</dbReference>
<feature type="transmembrane region" description="Helical" evidence="1">
    <location>
        <begin position="49"/>
        <end position="69"/>
    </location>
</feature>
<protein>
    <submittedName>
        <fullName evidence="2">Uncharacterized protein</fullName>
    </submittedName>
</protein>
<dbReference type="RefSeq" id="WP_070947098.1">
    <property type="nucleotide sequence ID" value="NZ_MLHV01000047.1"/>
</dbReference>
<evidence type="ECO:0000313" key="3">
    <source>
        <dbReference type="Proteomes" id="UP000179636"/>
    </source>
</evidence>
<name>A0A1S1JIN6_9MYCO</name>
<comment type="caution">
    <text evidence="2">The sequence shown here is derived from an EMBL/GenBank/DDBJ whole genome shotgun (WGS) entry which is preliminary data.</text>
</comment>
<gene>
    <name evidence="2" type="ORF">BKG61_28760</name>
</gene>